<accession>A0A426TTP3</accession>
<evidence type="ECO:0000256" key="6">
    <source>
        <dbReference type="ARBA" id="ARBA00022723"/>
    </source>
</evidence>
<evidence type="ECO:0000313" key="9">
    <source>
        <dbReference type="EMBL" id="RRR67974.1"/>
    </source>
</evidence>
<dbReference type="Gene3D" id="1.10.3210.10">
    <property type="entry name" value="Hypothetical protein af1432"/>
    <property type="match status" value="1"/>
</dbReference>
<comment type="caution">
    <text evidence="9">The sequence shown here is derived from an EMBL/GenBank/DDBJ whole genome shotgun (WGS) entry which is preliminary data.</text>
</comment>
<dbReference type="PANTHER" id="PTHR11845">
    <property type="entry name" value="5'-DEOXYNUCLEOTIDASE HDDC2"/>
    <property type="match status" value="1"/>
</dbReference>
<dbReference type="PANTHER" id="PTHR11845:SF13">
    <property type="entry name" value="5'-DEOXYNUCLEOTIDASE HDDC2"/>
    <property type="match status" value="1"/>
</dbReference>
<dbReference type="GO" id="GO:0002953">
    <property type="term" value="F:5'-deoxynucleotidase activity"/>
    <property type="evidence" value="ECO:0007669"/>
    <property type="project" value="UniProtKB-EC"/>
</dbReference>
<dbReference type="GO" id="GO:0005737">
    <property type="term" value="C:cytoplasm"/>
    <property type="evidence" value="ECO:0007669"/>
    <property type="project" value="TreeGrafter"/>
</dbReference>
<proteinExistence type="predicted"/>
<comment type="catalytic activity">
    <reaction evidence="1">
        <text>a 2'-deoxyribonucleoside 5'-phosphate + H2O = a 2'-deoxyribonucleoside + phosphate</text>
        <dbReference type="Rhea" id="RHEA:36167"/>
        <dbReference type="ChEBI" id="CHEBI:15377"/>
        <dbReference type="ChEBI" id="CHEBI:18274"/>
        <dbReference type="ChEBI" id="CHEBI:43474"/>
        <dbReference type="ChEBI" id="CHEBI:65317"/>
        <dbReference type="EC" id="3.1.3.89"/>
    </reaction>
</comment>
<organism evidence="9 10">
    <name type="scientific">Candidatus Viridilinea halotolerans</name>
    <dbReference type="NCBI Taxonomy" id="2491704"/>
    <lineage>
        <taxon>Bacteria</taxon>
        <taxon>Bacillati</taxon>
        <taxon>Chloroflexota</taxon>
        <taxon>Chloroflexia</taxon>
        <taxon>Chloroflexales</taxon>
        <taxon>Chloroflexineae</taxon>
        <taxon>Oscillochloridaceae</taxon>
        <taxon>Candidatus Viridilinea</taxon>
    </lineage>
</organism>
<evidence type="ECO:0000256" key="7">
    <source>
        <dbReference type="ARBA" id="ARBA00022801"/>
    </source>
</evidence>
<sequence>MSNLHGRLAFIRAAEQLKDVLRSGRTAQGRQESSAEHSWRLALMALTFADLLAPIDLTKLLKLCILHDLGEALTGDVSAVAQIHQPPKAAEERAALQTLTASLPNALQAEFLALWDEYEAATSREAQSVKALDKLETIIQHNQGANSSDFDYAFNLEYGRRYTSADPLFVALRELVDAETQQRLATTRPAADAADGA</sequence>
<keyword evidence="7" id="KW-0378">Hydrolase</keyword>
<evidence type="ECO:0000256" key="4">
    <source>
        <dbReference type="ARBA" id="ARBA00011738"/>
    </source>
</evidence>
<evidence type="ECO:0000313" key="10">
    <source>
        <dbReference type="Proteomes" id="UP000280307"/>
    </source>
</evidence>
<feature type="domain" description="HD/PDEase" evidence="8">
    <location>
        <begin position="30"/>
        <end position="147"/>
    </location>
</feature>
<comment type="subunit">
    <text evidence="4">Homodimer.</text>
</comment>
<comment type="cofactor">
    <cofactor evidence="3">
        <name>Co(2+)</name>
        <dbReference type="ChEBI" id="CHEBI:48828"/>
    </cofactor>
</comment>
<evidence type="ECO:0000256" key="3">
    <source>
        <dbReference type="ARBA" id="ARBA00001941"/>
    </source>
</evidence>
<dbReference type="InterPro" id="IPR039356">
    <property type="entry name" value="YfbR/HDDC2"/>
</dbReference>
<keyword evidence="6" id="KW-0479">Metal-binding</keyword>
<dbReference type="InterPro" id="IPR003607">
    <property type="entry name" value="HD/PDEase_dom"/>
</dbReference>
<evidence type="ECO:0000256" key="1">
    <source>
        <dbReference type="ARBA" id="ARBA00001638"/>
    </source>
</evidence>
<reference evidence="9 10" key="1">
    <citation type="submission" date="2018-12" db="EMBL/GenBank/DDBJ databases">
        <title>Genome Sequence of Candidatus Viridilinea halotolerans isolated from saline sulfide-rich spring.</title>
        <authorList>
            <person name="Grouzdev D.S."/>
            <person name="Burganskaya E.I."/>
            <person name="Krutkina M.S."/>
            <person name="Sukhacheva M.V."/>
            <person name="Gorlenko V.M."/>
        </authorList>
    </citation>
    <scope>NUCLEOTIDE SEQUENCE [LARGE SCALE GENOMIC DNA]</scope>
    <source>
        <strain evidence="9">Chok-6</strain>
    </source>
</reference>
<dbReference type="Proteomes" id="UP000280307">
    <property type="component" value="Unassembled WGS sequence"/>
</dbReference>
<comment type="cofactor">
    <cofactor evidence="2">
        <name>Mn(2+)</name>
        <dbReference type="ChEBI" id="CHEBI:29035"/>
    </cofactor>
</comment>
<dbReference type="CDD" id="cd00077">
    <property type="entry name" value="HDc"/>
    <property type="match status" value="1"/>
</dbReference>
<dbReference type="GO" id="GO:0046872">
    <property type="term" value="F:metal ion binding"/>
    <property type="evidence" value="ECO:0007669"/>
    <property type="project" value="UniProtKB-KW"/>
</dbReference>
<dbReference type="SUPFAM" id="SSF109604">
    <property type="entry name" value="HD-domain/PDEase-like"/>
    <property type="match status" value="1"/>
</dbReference>
<dbReference type="SMART" id="SM00471">
    <property type="entry name" value="HDc"/>
    <property type="match status" value="1"/>
</dbReference>
<dbReference type="InterPro" id="IPR006674">
    <property type="entry name" value="HD_domain"/>
</dbReference>
<name>A0A426TTP3_9CHLR</name>
<dbReference type="EC" id="3.1.3.89" evidence="5"/>
<gene>
    <name evidence="9" type="ORF">EI684_18205</name>
</gene>
<dbReference type="Pfam" id="PF13023">
    <property type="entry name" value="HD_3"/>
    <property type="match status" value="1"/>
</dbReference>
<evidence type="ECO:0000256" key="5">
    <source>
        <dbReference type="ARBA" id="ARBA00012964"/>
    </source>
</evidence>
<evidence type="ECO:0000259" key="8">
    <source>
        <dbReference type="SMART" id="SM00471"/>
    </source>
</evidence>
<protein>
    <recommendedName>
        <fullName evidence="5">5'-deoxynucleotidase</fullName>
        <ecNumber evidence="5">3.1.3.89</ecNumber>
    </recommendedName>
</protein>
<dbReference type="EMBL" id="RSAS01000754">
    <property type="protein sequence ID" value="RRR67974.1"/>
    <property type="molecule type" value="Genomic_DNA"/>
</dbReference>
<evidence type="ECO:0000256" key="2">
    <source>
        <dbReference type="ARBA" id="ARBA00001936"/>
    </source>
</evidence>
<dbReference type="AlphaFoldDB" id="A0A426TTP3"/>